<dbReference type="Gene3D" id="1.10.3090.10">
    <property type="entry name" value="cca-adding enzyme, domain 2"/>
    <property type="match status" value="1"/>
</dbReference>
<dbReference type="Pfam" id="PF13671">
    <property type="entry name" value="AAA_33"/>
    <property type="match status" value="1"/>
</dbReference>
<accession>A0ABU7K9E2</accession>
<evidence type="ECO:0000256" key="1">
    <source>
        <dbReference type="ARBA" id="ARBA00022741"/>
    </source>
</evidence>
<keyword evidence="3" id="KW-1185">Reference proteome</keyword>
<dbReference type="InterPro" id="IPR027417">
    <property type="entry name" value="P-loop_NTPase"/>
</dbReference>
<dbReference type="PANTHER" id="PTHR47545">
    <property type="entry name" value="MULTIFUNCTIONAL CCA PROTEIN"/>
    <property type="match status" value="1"/>
</dbReference>
<organism evidence="2 3">
    <name type="scientific">Nocardiopsis codii</name>
    <dbReference type="NCBI Taxonomy" id="3065942"/>
    <lineage>
        <taxon>Bacteria</taxon>
        <taxon>Bacillati</taxon>
        <taxon>Actinomycetota</taxon>
        <taxon>Actinomycetes</taxon>
        <taxon>Streptosporangiales</taxon>
        <taxon>Nocardiopsidaceae</taxon>
        <taxon>Nocardiopsis</taxon>
    </lineage>
</organism>
<dbReference type="Gene3D" id="3.40.50.300">
    <property type="entry name" value="P-loop containing nucleotide triphosphate hydrolases"/>
    <property type="match status" value="1"/>
</dbReference>
<keyword evidence="1" id="KW-0547">Nucleotide-binding</keyword>
<sequence>MRVFDELCPAPPYWDLDWERVREAFPWVRDLAGVEQDPVHHAEGDVEVHTRMACEALAGLPAWRARPAPERVRLFAAVLMHDVAKPYCTRRDGEGRVTAHGHSRRGDLMVRRLLWESGADGAARSGRATEAEHLAAAEWREHVAALVRHHQVPFWALERPDLRQIAFRVSLLARNDDLVLLATADILGRRCADASEVLDSIGLYGEYCAEQRCLDRPRDFPSDHARFWFFRKPDRDPDYAAHDDTRASVTVMSGLPGAGKDTWIARHLPDTPVVSLDALRTELGVRPTADQRPVAAAAHERAREHLRAGRPFVWNATNVSRQVRDQCVGLAAAYRARVEIVSVEAPPKVLRARLDRRASPVPAAAVERLVRRWECPDPTEAYRLVRVASGGQGPR</sequence>
<comment type="caution">
    <text evidence="2">The sequence shown here is derived from an EMBL/GenBank/DDBJ whole genome shotgun (WGS) entry which is preliminary data.</text>
</comment>
<name>A0ABU7K9E2_9ACTN</name>
<dbReference type="SUPFAM" id="SSF109604">
    <property type="entry name" value="HD-domain/PDEase-like"/>
    <property type="match status" value="1"/>
</dbReference>
<proteinExistence type="predicted"/>
<dbReference type="EMBL" id="JAUZMY010000015">
    <property type="protein sequence ID" value="MEE2038859.1"/>
    <property type="molecule type" value="Genomic_DNA"/>
</dbReference>
<reference evidence="2 3" key="1">
    <citation type="submission" date="2023-08" db="EMBL/GenBank/DDBJ databases">
        <authorList>
            <person name="Girao M."/>
            <person name="Carvalho M.F."/>
        </authorList>
    </citation>
    <scope>NUCLEOTIDE SEQUENCE [LARGE SCALE GENOMIC DNA]</scope>
    <source>
        <strain evidence="2 3">CT-R113</strain>
    </source>
</reference>
<evidence type="ECO:0000313" key="3">
    <source>
        <dbReference type="Proteomes" id="UP001356095"/>
    </source>
</evidence>
<dbReference type="RefSeq" id="WP_330092636.1">
    <property type="nucleotide sequence ID" value="NZ_JAUZMY010000015.1"/>
</dbReference>
<dbReference type="Proteomes" id="UP001356095">
    <property type="component" value="Unassembled WGS sequence"/>
</dbReference>
<dbReference type="InterPro" id="IPR050124">
    <property type="entry name" value="tRNA_CCA-adding_enzyme"/>
</dbReference>
<dbReference type="InterPro" id="IPR003607">
    <property type="entry name" value="HD/PDEase_dom"/>
</dbReference>
<dbReference type="SUPFAM" id="SSF52540">
    <property type="entry name" value="P-loop containing nucleoside triphosphate hydrolases"/>
    <property type="match status" value="1"/>
</dbReference>
<evidence type="ECO:0000313" key="2">
    <source>
        <dbReference type="EMBL" id="MEE2038859.1"/>
    </source>
</evidence>
<dbReference type="PANTHER" id="PTHR47545:SF1">
    <property type="entry name" value="MULTIFUNCTIONAL CCA PROTEIN"/>
    <property type="match status" value="1"/>
</dbReference>
<gene>
    <name evidence="2" type="ORF">Q8791_16670</name>
</gene>
<protein>
    <submittedName>
        <fullName evidence="2">AAA family ATPase</fullName>
    </submittedName>
</protein>
<dbReference type="CDD" id="cd00077">
    <property type="entry name" value="HDc"/>
    <property type="match status" value="1"/>
</dbReference>